<feature type="compositionally biased region" description="Low complexity" evidence="1">
    <location>
        <begin position="7"/>
        <end position="28"/>
    </location>
</feature>
<evidence type="ECO:0000313" key="3">
    <source>
        <dbReference type="Proteomes" id="UP001374535"/>
    </source>
</evidence>
<dbReference type="Proteomes" id="UP001374535">
    <property type="component" value="Chromosome 9"/>
</dbReference>
<reference evidence="2 3" key="1">
    <citation type="journal article" date="2023" name="Life. Sci Alliance">
        <title>Evolutionary insights into 3D genome organization and epigenetic landscape of Vigna mungo.</title>
        <authorList>
            <person name="Junaid A."/>
            <person name="Singh B."/>
            <person name="Bhatia S."/>
        </authorList>
    </citation>
    <scope>NUCLEOTIDE SEQUENCE [LARGE SCALE GENOMIC DNA]</scope>
    <source>
        <strain evidence="2">Urdbean</strain>
    </source>
</reference>
<feature type="region of interest" description="Disordered" evidence="1">
    <location>
        <begin position="1"/>
        <end position="34"/>
    </location>
</feature>
<protein>
    <submittedName>
        <fullName evidence="2">Uncharacterized protein</fullName>
    </submittedName>
</protein>
<sequence length="204" mass="22660">MVKLYQPVSSPVTTVSTSNSNSTSDPPVHTQTANNITISTDAPTTKYGTYDQVVANLLASSNLEQTIQQIVDLGGGNWNRDTVSRALRVANNNPDLLSLPFTGEPPTQLTTLHRTIYPISREILPSVFLTPSLRIIMVPYMIRQQPTFSGKNKMNEKPLHMNKENKKDFMMEKGSVRQRSRSGTMPMKSSTPISTMIEHNNVTP</sequence>
<evidence type="ECO:0000256" key="1">
    <source>
        <dbReference type="SAM" id="MobiDB-lite"/>
    </source>
</evidence>
<accession>A0AAQ3MSB9</accession>
<dbReference type="FunFam" id="1.10.8.10:FF:000003">
    <property type="entry name" value="UV excision repair protein RAD23 homolog"/>
    <property type="match status" value="1"/>
</dbReference>
<evidence type="ECO:0000313" key="2">
    <source>
        <dbReference type="EMBL" id="WVY96260.1"/>
    </source>
</evidence>
<dbReference type="AlphaFoldDB" id="A0AAQ3MSB9"/>
<dbReference type="InterPro" id="IPR009060">
    <property type="entry name" value="UBA-like_sf"/>
</dbReference>
<organism evidence="2 3">
    <name type="scientific">Vigna mungo</name>
    <name type="common">Black gram</name>
    <name type="synonym">Phaseolus mungo</name>
    <dbReference type="NCBI Taxonomy" id="3915"/>
    <lineage>
        <taxon>Eukaryota</taxon>
        <taxon>Viridiplantae</taxon>
        <taxon>Streptophyta</taxon>
        <taxon>Embryophyta</taxon>
        <taxon>Tracheophyta</taxon>
        <taxon>Spermatophyta</taxon>
        <taxon>Magnoliopsida</taxon>
        <taxon>eudicotyledons</taxon>
        <taxon>Gunneridae</taxon>
        <taxon>Pentapetalae</taxon>
        <taxon>rosids</taxon>
        <taxon>fabids</taxon>
        <taxon>Fabales</taxon>
        <taxon>Fabaceae</taxon>
        <taxon>Papilionoideae</taxon>
        <taxon>50 kb inversion clade</taxon>
        <taxon>NPAAA clade</taxon>
        <taxon>indigoferoid/millettioid clade</taxon>
        <taxon>Phaseoleae</taxon>
        <taxon>Vigna</taxon>
    </lineage>
</organism>
<keyword evidence="3" id="KW-1185">Reference proteome</keyword>
<dbReference type="SUPFAM" id="SSF46934">
    <property type="entry name" value="UBA-like"/>
    <property type="match status" value="1"/>
</dbReference>
<proteinExistence type="predicted"/>
<dbReference type="Gene3D" id="1.10.8.10">
    <property type="entry name" value="DNA helicase RuvA subunit, C-terminal domain"/>
    <property type="match status" value="1"/>
</dbReference>
<gene>
    <name evidence="2" type="ORF">V8G54_028411</name>
</gene>
<dbReference type="EMBL" id="CP144692">
    <property type="protein sequence ID" value="WVY96260.1"/>
    <property type="molecule type" value="Genomic_DNA"/>
</dbReference>
<name>A0AAQ3MSB9_VIGMU</name>